<protein>
    <submittedName>
        <fullName evidence="7">Uncharacterized protein</fullName>
    </submittedName>
</protein>
<evidence type="ECO:0000313" key="8">
    <source>
        <dbReference type="Proteomes" id="UP000235786"/>
    </source>
</evidence>
<feature type="signal peptide" evidence="6">
    <location>
        <begin position="1"/>
        <end position="17"/>
    </location>
</feature>
<dbReference type="SUPFAM" id="SSF48403">
    <property type="entry name" value="Ankyrin repeat"/>
    <property type="match status" value="1"/>
</dbReference>
<dbReference type="PROSITE" id="PS50088">
    <property type="entry name" value="ANK_REPEAT"/>
    <property type="match status" value="1"/>
</dbReference>
<keyword evidence="5" id="KW-1133">Transmembrane helix</keyword>
<dbReference type="PANTHER" id="PTHR24198:SF165">
    <property type="entry name" value="ANKYRIN REPEAT-CONTAINING PROTEIN-RELATED"/>
    <property type="match status" value="1"/>
</dbReference>
<organism evidence="7 8">
    <name type="scientific">Hyaloscypha variabilis (strain UAMH 11265 / GT02V1 / F)</name>
    <name type="common">Meliniomyces variabilis</name>
    <dbReference type="NCBI Taxonomy" id="1149755"/>
    <lineage>
        <taxon>Eukaryota</taxon>
        <taxon>Fungi</taxon>
        <taxon>Dikarya</taxon>
        <taxon>Ascomycota</taxon>
        <taxon>Pezizomycotina</taxon>
        <taxon>Leotiomycetes</taxon>
        <taxon>Helotiales</taxon>
        <taxon>Hyaloscyphaceae</taxon>
        <taxon>Hyaloscypha</taxon>
        <taxon>Hyaloscypha variabilis</taxon>
    </lineage>
</organism>
<gene>
    <name evidence="7" type="ORF">L207DRAFT_638705</name>
</gene>
<dbReference type="Gene3D" id="1.25.40.20">
    <property type="entry name" value="Ankyrin repeat-containing domain"/>
    <property type="match status" value="1"/>
</dbReference>
<keyword evidence="5" id="KW-0472">Membrane</keyword>
<dbReference type="PANTHER" id="PTHR24198">
    <property type="entry name" value="ANKYRIN REPEAT AND PROTEIN KINASE DOMAIN-CONTAINING PROTEIN"/>
    <property type="match status" value="1"/>
</dbReference>
<evidence type="ECO:0000256" key="3">
    <source>
        <dbReference type="PROSITE-ProRule" id="PRU00023"/>
    </source>
</evidence>
<sequence>MEALAAASSVLAVVSLALQLADNVQRLVDFWDSVKDAPTEVAEIRSQLRILAALLRSIELDAERSTSDGGDILGHDCLLVCKGSVVKLEKLSNGWSRELGRMGIRRKWSSLKKAFREHELARYWTELERAKSTLMMYQCLRNGQRQDSLHRTIMCMRRVPLEDYGQPIVTRIVGSDMPVIVRNRFKKLHLGTKMYEVHLSFGIIRIRVAKEAVIDELTQRSNTMLMKRPTHWRVVASFLPKISSWKIIEGTFYRKYNSIDAGIQTFNIRPEWSPIFDSASRGDVQRVRRLIEDGLASPNDVDPDGWAVLHYAAAVHQVNVCQMLLALGAAPDPVTKRQETPLLLATHSNCRNAEYRPVHDKSAAINTVRFLVEQGKNDPMQSDDIGWNSIFTASKNRTPESLLWLMNQDEYQLDLKYETPGGITTAAILVLRDDLFPTLFRRLAREGVAIDAPCAKGWRFQFGWWFIRFQDPSMLQYAIWSWYDTLLNSYGRNKDYPPVPSPFATIQTLLADSPNHHSKVAPIHTVLKGLVQNILHFNGRERSLDVMRSCMSTWLDLVQDLGFNLKDYLRAESEIHKGKRYNMGSGVAMFVCFDENTAPHIWTVFQGPIEREMGVFVDCISKCANWKKWHVHHSLPKRPRKEEKFWEQSSEIILIKNHCGCPDFIAHMASCNSSNRPSGQDAEPSQVTPIPPASLASSKKRRVITRMLHYVISGRRYRHEFTLYVFVLACFFGCSYVARFWISGGFFLALNLLQDIIAYWT</sequence>
<evidence type="ECO:0000256" key="4">
    <source>
        <dbReference type="SAM" id="MobiDB-lite"/>
    </source>
</evidence>
<keyword evidence="5" id="KW-0812">Transmembrane</keyword>
<dbReference type="InterPro" id="IPR002110">
    <property type="entry name" value="Ankyrin_rpt"/>
</dbReference>
<dbReference type="EMBL" id="KZ613954">
    <property type="protein sequence ID" value="PMD34153.1"/>
    <property type="molecule type" value="Genomic_DNA"/>
</dbReference>
<evidence type="ECO:0000313" key="7">
    <source>
        <dbReference type="EMBL" id="PMD34153.1"/>
    </source>
</evidence>
<feature type="chain" id="PRO_5014466091" evidence="6">
    <location>
        <begin position="18"/>
        <end position="761"/>
    </location>
</feature>
<feature type="compositionally biased region" description="Polar residues" evidence="4">
    <location>
        <begin position="675"/>
        <end position="688"/>
    </location>
</feature>
<evidence type="ECO:0000256" key="1">
    <source>
        <dbReference type="ARBA" id="ARBA00022737"/>
    </source>
</evidence>
<dbReference type="Proteomes" id="UP000235786">
    <property type="component" value="Unassembled WGS sequence"/>
</dbReference>
<evidence type="ECO:0000256" key="2">
    <source>
        <dbReference type="ARBA" id="ARBA00023043"/>
    </source>
</evidence>
<dbReference type="OrthoDB" id="3200163at2759"/>
<name>A0A2J6R6L6_HYAVF</name>
<evidence type="ECO:0000256" key="5">
    <source>
        <dbReference type="SAM" id="Phobius"/>
    </source>
</evidence>
<keyword evidence="6" id="KW-0732">Signal</keyword>
<keyword evidence="2 3" id="KW-0040">ANK repeat</keyword>
<reference evidence="7 8" key="1">
    <citation type="submission" date="2016-04" db="EMBL/GenBank/DDBJ databases">
        <title>A degradative enzymes factory behind the ericoid mycorrhizal symbiosis.</title>
        <authorList>
            <consortium name="DOE Joint Genome Institute"/>
            <person name="Martino E."/>
            <person name="Morin E."/>
            <person name="Grelet G."/>
            <person name="Kuo A."/>
            <person name="Kohler A."/>
            <person name="Daghino S."/>
            <person name="Barry K."/>
            <person name="Choi C."/>
            <person name="Cichocki N."/>
            <person name="Clum A."/>
            <person name="Copeland A."/>
            <person name="Hainaut M."/>
            <person name="Haridas S."/>
            <person name="Labutti K."/>
            <person name="Lindquist E."/>
            <person name="Lipzen A."/>
            <person name="Khouja H.-R."/>
            <person name="Murat C."/>
            <person name="Ohm R."/>
            <person name="Olson A."/>
            <person name="Spatafora J."/>
            <person name="Veneault-Fourrey C."/>
            <person name="Henrissat B."/>
            <person name="Grigoriev I."/>
            <person name="Martin F."/>
            <person name="Perotto S."/>
        </authorList>
    </citation>
    <scope>NUCLEOTIDE SEQUENCE [LARGE SCALE GENOMIC DNA]</scope>
    <source>
        <strain evidence="7 8">F</strain>
    </source>
</reference>
<dbReference type="Pfam" id="PF12796">
    <property type="entry name" value="Ank_2"/>
    <property type="match status" value="1"/>
</dbReference>
<dbReference type="InterPro" id="IPR036770">
    <property type="entry name" value="Ankyrin_rpt-contain_sf"/>
</dbReference>
<keyword evidence="8" id="KW-1185">Reference proteome</keyword>
<accession>A0A2J6R6L6</accession>
<feature type="transmembrane region" description="Helical" evidence="5">
    <location>
        <begin position="721"/>
        <end position="742"/>
    </location>
</feature>
<evidence type="ECO:0000256" key="6">
    <source>
        <dbReference type="SAM" id="SignalP"/>
    </source>
</evidence>
<keyword evidence="1" id="KW-0677">Repeat</keyword>
<feature type="repeat" description="ANK" evidence="3">
    <location>
        <begin position="304"/>
        <end position="336"/>
    </location>
</feature>
<dbReference type="AlphaFoldDB" id="A0A2J6R6L6"/>
<feature type="region of interest" description="Disordered" evidence="4">
    <location>
        <begin position="675"/>
        <end position="694"/>
    </location>
</feature>
<proteinExistence type="predicted"/>